<dbReference type="OrthoDB" id="17098at2759"/>
<proteinExistence type="inferred from homology"/>
<dbReference type="EMBL" id="DS985243">
    <property type="protein sequence ID" value="EDV26698.1"/>
    <property type="molecule type" value="Genomic_DNA"/>
</dbReference>
<protein>
    <recommendedName>
        <fullName evidence="3">UDP-N-acetylglucosamine transferase subunit ALG14</fullName>
    </recommendedName>
</protein>
<evidence type="ECO:0000256" key="8">
    <source>
        <dbReference type="SAM" id="Phobius"/>
    </source>
</evidence>
<dbReference type="Pfam" id="PF08660">
    <property type="entry name" value="Alg14"/>
    <property type="match status" value="1"/>
</dbReference>
<dbReference type="AlphaFoldDB" id="B3RQG7"/>
<name>B3RQG7_TRIAD</name>
<keyword evidence="6 8" id="KW-1133">Transmembrane helix</keyword>
<evidence type="ECO:0000256" key="3">
    <source>
        <dbReference type="ARBA" id="ARBA00017467"/>
    </source>
</evidence>
<keyword evidence="4 8" id="KW-0812">Transmembrane</keyword>
<comment type="similarity">
    <text evidence="2">Belongs to the ALG14 family.</text>
</comment>
<dbReference type="FunCoup" id="B3RQG7">
    <property type="interactions" value="1069"/>
</dbReference>
<keyword evidence="7 8" id="KW-0472">Membrane</keyword>
<dbReference type="HOGENOM" id="CLU_064541_2_3_1"/>
<evidence type="ECO:0000256" key="6">
    <source>
        <dbReference type="ARBA" id="ARBA00022989"/>
    </source>
</evidence>
<comment type="subcellular location">
    <subcellularLocation>
        <location evidence="1">Endoplasmic reticulum membrane</location>
        <topology evidence="1">Single-pass membrane protein</topology>
    </subcellularLocation>
</comment>
<reference evidence="9 10" key="1">
    <citation type="journal article" date="2008" name="Nature">
        <title>The Trichoplax genome and the nature of placozoans.</title>
        <authorList>
            <person name="Srivastava M."/>
            <person name="Begovic E."/>
            <person name="Chapman J."/>
            <person name="Putnam N.H."/>
            <person name="Hellsten U."/>
            <person name="Kawashima T."/>
            <person name="Kuo A."/>
            <person name="Mitros T."/>
            <person name="Salamov A."/>
            <person name="Carpenter M.L."/>
            <person name="Signorovitch A.Y."/>
            <person name="Moreno M.A."/>
            <person name="Kamm K."/>
            <person name="Grimwood J."/>
            <person name="Schmutz J."/>
            <person name="Shapiro H."/>
            <person name="Grigoriev I.V."/>
            <person name="Buss L.W."/>
            <person name="Schierwater B."/>
            <person name="Dellaporta S.L."/>
            <person name="Rokhsar D.S."/>
        </authorList>
    </citation>
    <scope>NUCLEOTIDE SEQUENCE [LARGE SCALE GENOMIC DNA]</scope>
    <source>
        <strain evidence="9 10">Grell-BS-1999</strain>
    </source>
</reference>
<feature type="non-terminal residue" evidence="9">
    <location>
        <position position="1"/>
    </location>
</feature>
<evidence type="ECO:0000256" key="5">
    <source>
        <dbReference type="ARBA" id="ARBA00022824"/>
    </source>
</evidence>
<dbReference type="RefSeq" id="XP_002110694.1">
    <property type="nucleotide sequence ID" value="XM_002110658.1"/>
</dbReference>
<evidence type="ECO:0000256" key="2">
    <source>
        <dbReference type="ARBA" id="ARBA00009731"/>
    </source>
</evidence>
<evidence type="ECO:0000313" key="9">
    <source>
        <dbReference type="EMBL" id="EDV26698.1"/>
    </source>
</evidence>
<dbReference type="InterPro" id="IPR013969">
    <property type="entry name" value="Oligosacch_biosynth_Alg14"/>
</dbReference>
<organism evidence="9 10">
    <name type="scientific">Trichoplax adhaerens</name>
    <name type="common">Trichoplax reptans</name>
    <dbReference type="NCBI Taxonomy" id="10228"/>
    <lineage>
        <taxon>Eukaryota</taxon>
        <taxon>Metazoa</taxon>
        <taxon>Placozoa</taxon>
        <taxon>Uniplacotomia</taxon>
        <taxon>Trichoplacea</taxon>
        <taxon>Trichoplacidae</taxon>
        <taxon>Trichoplax</taxon>
    </lineage>
</organism>
<dbReference type="GO" id="GO:0005789">
    <property type="term" value="C:endoplasmic reticulum membrane"/>
    <property type="evidence" value="ECO:0007669"/>
    <property type="project" value="UniProtKB-SubCell"/>
</dbReference>
<evidence type="ECO:0000313" key="10">
    <source>
        <dbReference type="Proteomes" id="UP000009022"/>
    </source>
</evidence>
<dbReference type="GeneID" id="6751907"/>
<dbReference type="PANTHER" id="PTHR12154:SF4">
    <property type="entry name" value="UDP-N-ACETYLGLUCOSAMINE TRANSFERASE SUBUNIT ALG14 HOMOLOG"/>
    <property type="match status" value="1"/>
</dbReference>
<dbReference type="GO" id="GO:0006488">
    <property type="term" value="P:dolichol-linked oligosaccharide biosynthetic process"/>
    <property type="evidence" value="ECO:0007669"/>
    <property type="project" value="InterPro"/>
</dbReference>
<dbReference type="CTD" id="6751907"/>
<gene>
    <name evidence="9" type="ORF">TRIADDRAFT_22933</name>
</gene>
<feature type="transmembrane region" description="Helical" evidence="8">
    <location>
        <begin position="36"/>
        <end position="55"/>
    </location>
</feature>
<dbReference type="InParanoid" id="B3RQG7"/>
<feature type="transmembrane region" description="Helical" evidence="8">
    <location>
        <begin position="12"/>
        <end position="30"/>
    </location>
</feature>
<evidence type="ECO:0000256" key="1">
    <source>
        <dbReference type="ARBA" id="ARBA00004389"/>
    </source>
</evidence>
<dbReference type="PANTHER" id="PTHR12154">
    <property type="entry name" value="GLYCOSYL TRANSFERASE-RELATED"/>
    <property type="match status" value="1"/>
</dbReference>
<keyword evidence="10" id="KW-1185">Reference proteome</keyword>
<sequence>IPRSREVRQSWLTTIWTTLYACIFSIPLVWKHRPDVIISNGPGTCIPVSLIAFAFKVMGIHNCVIVYVESVCRVTTLSLSGKIIYYFADYLFVQWPELKEKYSKSIYVGRFS</sequence>
<evidence type="ECO:0000256" key="4">
    <source>
        <dbReference type="ARBA" id="ARBA00022692"/>
    </source>
</evidence>
<evidence type="ECO:0000256" key="7">
    <source>
        <dbReference type="ARBA" id="ARBA00023136"/>
    </source>
</evidence>
<accession>B3RQG7</accession>
<dbReference type="STRING" id="10228.B3RQG7"/>
<dbReference type="Gene3D" id="3.40.50.2000">
    <property type="entry name" value="Glycogen Phosphorylase B"/>
    <property type="match status" value="1"/>
</dbReference>
<dbReference type="eggNOG" id="KOG3339">
    <property type="taxonomic scope" value="Eukaryota"/>
</dbReference>
<dbReference type="KEGG" id="tad:TRIADDRAFT_22933"/>
<keyword evidence="5" id="KW-0256">Endoplasmic reticulum</keyword>
<dbReference type="Proteomes" id="UP000009022">
    <property type="component" value="Unassembled WGS sequence"/>
</dbReference>
<dbReference type="PhylomeDB" id="B3RQG7"/>
<dbReference type="OMA" id="HALYLMI"/>